<proteinExistence type="predicted"/>
<comment type="caution">
    <text evidence="3">The sequence shown here is derived from an EMBL/GenBank/DDBJ whole genome shotgun (WGS) entry which is preliminary data.</text>
</comment>
<dbReference type="GO" id="GO:0016020">
    <property type="term" value="C:membrane"/>
    <property type="evidence" value="ECO:0007669"/>
    <property type="project" value="TreeGrafter"/>
</dbReference>
<evidence type="ECO:0000313" key="6">
    <source>
        <dbReference type="Proteomes" id="UP000233551"/>
    </source>
</evidence>
<dbReference type="Proteomes" id="UP000197138">
    <property type="component" value="Unassembled WGS sequence"/>
</dbReference>
<keyword evidence="6" id="KW-1185">Reference proteome</keyword>
<name>A0A218WF08_PUNGR</name>
<evidence type="ECO:0000256" key="1">
    <source>
        <dbReference type="SAM" id="MobiDB-lite"/>
    </source>
</evidence>
<evidence type="ECO:0000259" key="2">
    <source>
        <dbReference type="PROSITE" id="PS50011"/>
    </source>
</evidence>
<evidence type="ECO:0000313" key="3">
    <source>
        <dbReference type="EMBL" id="OWM70940.1"/>
    </source>
</evidence>
<organism evidence="3 5">
    <name type="scientific">Punica granatum</name>
    <name type="common">Pomegranate</name>
    <dbReference type="NCBI Taxonomy" id="22663"/>
    <lineage>
        <taxon>Eukaryota</taxon>
        <taxon>Viridiplantae</taxon>
        <taxon>Streptophyta</taxon>
        <taxon>Embryophyta</taxon>
        <taxon>Tracheophyta</taxon>
        <taxon>Spermatophyta</taxon>
        <taxon>Magnoliopsida</taxon>
        <taxon>eudicotyledons</taxon>
        <taxon>Gunneridae</taxon>
        <taxon>Pentapetalae</taxon>
        <taxon>rosids</taxon>
        <taxon>malvids</taxon>
        <taxon>Myrtales</taxon>
        <taxon>Lythraceae</taxon>
        <taxon>Punica</taxon>
    </lineage>
</organism>
<dbReference type="PROSITE" id="PS50011">
    <property type="entry name" value="PROTEIN_KINASE_DOM"/>
    <property type="match status" value="1"/>
</dbReference>
<dbReference type="EMBL" id="MTKT01004581">
    <property type="protein sequence ID" value="OWM70940.1"/>
    <property type="molecule type" value="Genomic_DNA"/>
</dbReference>
<reference evidence="5" key="1">
    <citation type="journal article" date="2017" name="Plant J.">
        <title>The pomegranate (Punica granatum L.) genome and the genomics of punicalagin biosynthesis.</title>
        <authorList>
            <person name="Qin G."/>
            <person name="Xu C."/>
            <person name="Ming R."/>
            <person name="Tang H."/>
            <person name="Guyot R."/>
            <person name="Kramer E.M."/>
            <person name="Hu Y."/>
            <person name="Yi X."/>
            <person name="Qi Y."/>
            <person name="Xu X."/>
            <person name="Gao Z."/>
            <person name="Pan H."/>
            <person name="Jian J."/>
            <person name="Tian Y."/>
            <person name="Yue Z."/>
            <person name="Xu Y."/>
        </authorList>
    </citation>
    <scope>NUCLEOTIDE SEQUENCE [LARGE SCALE GENOMIC DNA]</scope>
    <source>
        <strain evidence="5">cv. Dabenzi</strain>
    </source>
</reference>
<feature type="compositionally biased region" description="Polar residues" evidence="1">
    <location>
        <begin position="22"/>
        <end position="31"/>
    </location>
</feature>
<dbReference type="InterPro" id="IPR000719">
    <property type="entry name" value="Prot_kinase_dom"/>
</dbReference>
<reference evidence="4 6" key="3">
    <citation type="submission" date="2017-11" db="EMBL/GenBank/DDBJ databases">
        <title>De-novo sequencing of pomegranate (Punica granatum L.) genome.</title>
        <authorList>
            <person name="Akparov Z."/>
            <person name="Amiraslanov A."/>
            <person name="Hajiyeva S."/>
            <person name="Abbasov M."/>
            <person name="Kaur K."/>
            <person name="Hamwieh A."/>
            <person name="Solovyev V."/>
            <person name="Salamov A."/>
            <person name="Braich B."/>
            <person name="Kosarev P."/>
            <person name="Mahmoud A."/>
            <person name="Hajiyev E."/>
            <person name="Babayeva S."/>
            <person name="Izzatullayeva V."/>
            <person name="Mammadov A."/>
            <person name="Mammadov A."/>
            <person name="Sharifova S."/>
            <person name="Ojaghi J."/>
            <person name="Eynullazada K."/>
            <person name="Bayramov B."/>
            <person name="Abdulazimova A."/>
            <person name="Shahmuradov I."/>
        </authorList>
    </citation>
    <scope>NUCLEOTIDE SEQUENCE [LARGE SCALE GENOMIC DNA]</scope>
    <source>
        <strain evidence="4">AG2017</strain>
        <strain evidence="6">cv. AG2017</strain>
        <tissue evidence="4">Leaf</tissue>
    </source>
</reference>
<gene>
    <name evidence="3" type="ORF">CDL15_Pgr013121</name>
    <name evidence="4" type="ORF">CRG98_048525</name>
</gene>
<dbReference type="EMBL" id="PGOL01009194">
    <property type="protein sequence ID" value="PKI31085.1"/>
    <property type="molecule type" value="Genomic_DNA"/>
</dbReference>
<dbReference type="Gene3D" id="1.10.510.10">
    <property type="entry name" value="Transferase(Phosphotransferase) domain 1"/>
    <property type="match status" value="1"/>
</dbReference>
<dbReference type="SUPFAM" id="SSF56112">
    <property type="entry name" value="Protein kinase-like (PK-like)"/>
    <property type="match status" value="1"/>
</dbReference>
<feature type="region of interest" description="Disordered" evidence="1">
    <location>
        <begin position="21"/>
        <end position="43"/>
    </location>
</feature>
<accession>A0A218WF08</accession>
<dbReference type="GO" id="GO:0005524">
    <property type="term" value="F:ATP binding"/>
    <property type="evidence" value="ECO:0007669"/>
    <property type="project" value="InterPro"/>
</dbReference>
<protein>
    <recommendedName>
        <fullName evidence="2">Protein kinase domain-containing protein</fullName>
    </recommendedName>
</protein>
<dbReference type="InterPro" id="IPR051564">
    <property type="entry name" value="LRR_receptor-like_kinase"/>
</dbReference>
<dbReference type="AlphaFoldDB" id="A0A218WF08"/>
<dbReference type="STRING" id="22663.A0A218WF08"/>
<reference evidence="3" key="2">
    <citation type="submission" date="2017-06" db="EMBL/GenBank/DDBJ databases">
        <title>The pomegranate genome and the genomics of punicalagin biosynthesis.</title>
        <authorList>
            <person name="Xu C."/>
        </authorList>
    </citation>
    <scope>NUCLEOTIDE SEQUENCE [LARGE SCALE GENOMIC DNA]</scope>
    <source>
        <tissue evidence="3">Fresh leaf</tissue>
    </source>
</reference>
<dbReference type="Proteomes" id="UP000233551">
    <property type="component" value="Unassembled WGS sequence"/>
</dbReference>
<dbReference type="PANTHER" id="PTHR48055:SF55">
    <property type="entry name" value="PROTEIN KINASE DOMAIN-CONTAINING PROTEIN"/>
    <property type="match status" value="1"/>
</dbReference>
<sequence>MVALVGDFGLARFGPRPMDELCTNQSSSTGVRGSPGSVAPESRVSEYGWGSEVSTSRAVYSYGIVLLEMFTGKRLTDEMLS</sequence>
<dbReference type="InterPro" id="IPR011009">
    <property type="entry name" value="Kinase-like_dom_sf"/>
</dbReference>
<dbReference type="PANTHER" id="PTHR48055">
    <property type="entry name" value="LEUCINE-RICH REPEAT RECEPTOR PROTEIN KINASE EMS1"/>
    <property type="match status" value="1"/>
</dbReference>
<dbReference type="GO" id="GO:0004672">
    <property type="term" value="F:protein kinase activity"/>
    <property type="evidence" value="ECO:0007669"/>
    <property type="project" value="InterPro"/>
</dbReference>
<evidence type="ECO:0000313" key="4">
    <source>
        <dbReference type="EMBL" id="PKI31085.1"/>
    </source>
</evidence>
<evidence type="ECO:0000313" key="5">
    <source>
        <dbReference type="Proteomes" id="UP000197138"/>
    </source>
</evidence>
<feature type="domain" description="Protein kinase" evidence="2">
    <location>
        <begin position="1"/>
        <end position="81"/>
    </location>
</feature>